<dbReference type="Gene3D" id="3.40.50.11190">
    <property type="match status" value="1"/>
</dbReference>
<feature type="binding site" evidence="3">
    <location>
        <position position="174"/>
    </location>
    <ligand>
        <name>substrate</name>
    </ligand>
</feature>
<dbReference type="NCBIfam" id="TIGR03590">
    <property type="entry name" value="PseG"/>
    <property type="match status" value="1"/>
</dbReference>
<gene>
    <name evidence="5" type="primary">pseG</name>
    <name evidence="5" type="ORF">NBU54_09805</name>
</gene>
<dbReference type="EMBL" id="JAMOGB010000007">
    <property type="protein sequence ID" value="MDO0877956.1"/>
    <property type="molecule type" value="Genomic_DNA"/>
</dbReference>
<feature type="active site" description="Proton acceptor" evidence="2">
    <location>
        <position position="17"/>
    </location>
</feature>
<protein>
    <submittedName>
        <fullName evidence="5">UDP-2,4-diacetamido-2,4, 6-trideoxy-beta-L-altropyranose hydrolase</fullName>
        <ecNumber evidence="5">3.6.1.57</ecNumber>
    </submittedName>
</protein>
<accession>A0AAW7TJ61</accession>
<dbReference type="Gene3D" id="3.40.50.2000">
    <property type="entry name" value="Glycogen Phosphorylase B"/>
    <property type="match status" value="1"/>
</dbReference>
<evidence type="ECO:0000256" key="1">
    <source>
        <dbReference type="ARBA" id="ARBA00023136"/>
    </source>
</evidence>
<dbReference type="EC" id="3.6.1.57" evidence="5"/>
<keyword evidence="6" id="KW-1185">Reference proteome</keyword>
<dbReference type="Pfam" id="PF04101">
    <property type="entry name" value="Glyco_tran_28_C"/>
    <property type="match status" value="1"/>
</dbReference>
<dbReference type="PANTHER" id="PTHR21015">
    <property type="entry name" value="UDP-N-ACETYLGLUCOSAMINE--N-ACETYLMURAMYL-(PENTAPEPTIDE) PYROPHOSPHORYL-UNDECAPRENOL N-ACETYLGLUCOSAMINE TRANSFERASE 1"/>
    <property type="match status" value="1"/>
</dbReference>
<dbReference type="GO" id="GO:0016787">
    <property type="term" value="F:hydrolase activity"/>
    <property type="evidence" value="ECO:0007669"/>
    <property type="project" value="UniProtKB-KW"/>
</dbReference>
<name>A0AAW7TJ61_9BACL</name>
<feature type="domain" description="Glycosyl transferase family 28 C-terminal" evidence="4">
    <location>
        <begin position="196"/>
        <end position="338"/>
    </location>
</feature>
<dbReference type="SUPFAM" id="SSF53756">
    <property type="entry name" value="UDP-Glycosyltransferase/glycogen phosphorylase"/>
    <property type="match status" value="1"/>
</dbReference>
<evidence type="ECO:0000256" key="2">
    <source>
        <dbReference type="PIRSR" id="PIRSR620023-1"/>
    </source>
</evidence>
<dbReference type="PANTHER" id="PTHR21015:SF22">
    <property type="entry name" value="GLYCOSYLTRANSFERASE"/>
    <property type="match status" value="1"/>
</dbReference>
<evidence type="ECO:0000313" key="6">
    <source>
        <dbReference type="Proteomes" id="UP001176117"/>
    </source>
</evidence>
<dbReference type="RefSeq" id="WP_049720906.1">
    <property type="nucleotide sequence ID" value="NZ_CP012152.1"/>
</dbReference>
<sequence>MKAVFRVDASFQIGTGHVMRCLTLAEELKDRGHEVIFISRKLKGHLCDLINQRGYRVYCLPSQNKIINNCDTKHAQWLETSWEIDAHQTIEIIEKNFHYVDWLIIDHYALDHKWENQLINYSKHIMVIDDLADRKHLCDILLDQNYYLNLEDRYKCLVPSNCKLLLGPEYALLRNEFIDLRKILNNKKNDEIKNILVFFGGSDPTNETLKTLHALNLLDNNKINIDVVVGASNPYKYRIKDYCSRFPNINFHCGIDYMAKLMKQSNLAICAGGSTTWERYCMGLPAILISVAYNQIEICQALSSLGIDYYLGKSEEVNEKDIVSALYKFQNKDINLSHASMKALEIVDGLGKYRVINELFKF</sequence>
<dbReference type="GO" id="GO:0016758">
    <property type="term" value="F:hexosyltransferase activity"/>
    <property type="evidence" value="ECO:0007669"/>
    <property type="project" value="InterPro"/>
</dbReference>
<keyword evidence="5" id="KW-0378">Hydrolase</keyword>
<dbReference type="InterPro" id="IPR007235">
    <property type="entry name" value="Glyco_trans_28_C"/>
</dbReference>
<evidence type="ECO:0000256" key="3">
    <source>
        <dbReference type="PIRSR" id="PIRSR620023-2"/>
    </source>
</evidence>
<organism evidence="5 6">
    <name type="scientific">Anoxybacillus gonensis</name>
    <dbReference type="NCBI Taxonomy" id="198467"/>
    <lineage>
        <taxon>Bacteria</taxon>
        <taxon>Bacillati</taxon>
        <taxon>Bacillota</taxon>
        <taxon>Bacilli</taxon>
        <taxon>Bacillales</taxon>
        <taxon>Anoxybacillaceae</taxon>
        <taxon>Anoxybacillus</taxon>
    </lineage>
</organism>
<feature type="binding site" evidence="3">
    <location>
        <position position="278"/>
    </location>
    <ligand>
        <name>substrate</name>
    </ligand>
</feature>
<dbReference type="AlphaFoldDB" id="A0AAW7TJ61"/>
<comment type="caution">
    <text evidence="5">The sequence shown here is derived from an EMBL/GenBank/DDBJ whole genome shotgun (WGS) entry which is preliminary data.</text>
</comment>
<evidence type="ECO:0000259" key="4">
    <source>
        <dbReference type="Pfam" id="PF04101"/>
    </source>
</evidence>
<dbReference type="Proteomes" id="UP001176117">
    <property type="component" value="Unassembled WGS sequence"/>
</dbReference>
<evidence type="ECO:0000313" key="5">
    <source>
        <dbReference type="EMBL" id="MDO0877956.1"/>
    </source>
</evidence>
<proteinExistence type="predicted"/>
<reference evidence="5" key="1">
    <citation type="submission" date="2022-05" db="EMBL/GenBank/DDBJ databases">
        <title>Genome-based reclassification of Anoxybacillus salavatliensis Cihan et al. as a later heterotypic synonym of Anoxybacillus gonensis Belduz et al. 2003.</title>
        <authorList>
            <person name="Inan Bektas K."/>
            <person name="Guler H.I."/>
            <person name="Belduz A.O."/>
            <person name="Canakci S."/>
        </authorList>
    </citation>
    <scope>NUCLEOTIDE SEQUENCE</scope>
    <source>
        <strain evidence="5">NCIMB 13933</strain>
    </source>
</reference>
<dbReference type="InterPro" id="IPR020023">
    <property type="entry name" value="PseG"/>
</dbReference>
<keyword evidence="1" id="KW-0472">Membrane</keyword>